<dbReference type="SUPFAM" id="SSF46894">
    <property type="entry name" value="C-terminal effector domain of the bipartite response regulators"/>
    <property type="match status" value="1"/>
</dbReference>
<dbReference type="SMART" id="SM00421">
    <property type="entry name" value="HTH_LUXR"/>
    <property type="match status" value="1"/>
</dbReference>
<dbReference type="PANTHER" id="PTHR43642:SF1">
    <property type="entry name" value="HYBRID SIGNAL TRANSDUCTION HISTIDINE KINASE G"/>
    <property type="match status" value="1"/>
</dbReference>
<dbReference type="Gene3D" id="1.10.10.10">
    <property type="entry name" value="Winged helix-like DNA-binding domain superfamily/Winged helix DNA-binding domain"/>
    <property type="match status" value="1"/>
</dbReference>
<dbReference type="Gene3D" id="1.10.510.10">
    <property type="entry name" value="Transferase(Phosphotransferase) domain 1"/>
    <property type="match status" value="1"/>
</dbReference>
<dbReference type="Proteomes" id="UP000187465">
    <property type="component" value="Unassembled WGS sequence"/>
</dbReference>
<dbReference type="SUPFAM" id="SSF55781">
    <property type="entry name" value="GAF domain-like"/>
    <property type="match status" value="1"/>
</dbReference>
<dbReference type="InterPro" id="IPR036388">
    <property type="entry name" value="WH-like_DNA-bd_sf"/>
</dbReference>
<dbReference type="InterPro" id="IPR041664">
    <property type="entry name" value="AAA_16"/>
</dbReference>
<evidence type="ECO:0008006" key="8">
    <source>
        <dbReference type="Google" id="ProtNLM"/>
    </source>
</evidence>
<dbReference type="EMBL" id="MKQP01000023">
    <property type="protein sequence ID" value="OMD31028.1"/>
    <property type="molecule type" value="Genomic_DNA"/>
</dbReference>
<dbReference type="Gene3D" id="3.30.450.40">
    <property type="match status" value="1"/>
</dbReference>
<keyword evidence="1" id="KW-0805">Transcription regulation</keyword>
<dbReference type="InterPro" id="IPR053159">
    <property type="entry name" value="Hybrid_Histidine_Kinase"/>
</dbReference>
<evidence type="ECO:0000256" key="3">
    <source>
        <dbReference type="SAM" id="MobiDB-lite"/>
    </source>
</evidence>
<dbReference type="Gene3D" id="3.40.50.300">
    <property type="entry name" value="P-loop containing nucleotide triphosphate hydrolases"/>
    <property type="match status" value="1"/>
</dbReference>
<gene>
    <name evidence="6" type="ORF">BJP51_01390</name>
</gene>
<feature type="region of interest" description="Disordered" evidence="3">
    <location>
        <begin position="970"/>
        <end position="990"/>
    </location>
</feature>
<reference evidence="6 7" key="1">
    <citation type="submission" date="2016-10" db="EMBL/GenBank/DDBJ databases">
        <title>Paenibacillus species isolates.</title>
        <authorList>
            <person name="Beno S.M."/>
        </authorList>
    </citation>
    <scope>NUCLEOTIDE SEQUENCE [LARGE SCALE GENOMIC DNA]</scope>
    <source>
        <strain evidence="6 7">FSL H7-0604</strain>
    </source>
</reference>
<dbReference type="PROSITE" id="PS00622">
    <property type="entry name" value="HTH_LUXR_1"/>
    <property type="match status" value="1"/>
</dbReference>
<organism evidence="6 7">
    <name type="scientific">Paenibacillus odorifer</name>
    <dbReference type="NCBI Taxonomy" id="189426"/>
    <lineage>
        <taxon>Bacteria</taxon>
        <taxon>Bacillati</taxon>
        <taxon>Bacillota</taxon>
        <taxon>Bacilli</taxon>
        <taxon>Bacillales</taxon>
        <taxon>Paenibacillaceae</taxon>
        <taxon>Paenibacillus</taxon>
    </lineage>
</organism>
<name>A0A1R0X8M4_9BACL</name>
<dbReference type="PROSITE" id="PS50043">
    <property type="entry name" value="HTH_LUXR_2"/>
    <property type="match status" value="1"/>
</dbReference>
<evidence type="ECO:0000256" key="1">
    <source>
        <dbReference type="ARBA" id="ARBA00023015"/>
    </source>
</evidence>
<dbReference type="InterPro" id="IPR016032">
    <property type="entry name" value="Sig_transdc_resp-reg_C-effctor"/>
</dbReference>
<dbReference type="PROSITE" id="PS50011">
    <property type="entry name" value="PROTEIN_KINASE_DOM"/>
    <property type="match status" value="1"/>
</dbReference>
<dbReference type="CDD" id="cd06170">
    <property type="entry name" value="LuxR_C_like"/>
    <property type="match status" value="1"/>
</dbReference>
<dbReference type="InterPro" id="IPR000792">
    <property type="entry name" value="Tscrpt_reg_LuxR_C"/>
</dbReference>
<dbReference type="SUPFAM" id="SSF52540">
    <property type="entry name" value="P-loop containing nucleoside triphosphate hydrolases"/>
    <property type="match status" value="1"/>
</dbReference>
<evidence type="ECO:0000313" key="7">
    <source>
        <dbReference type="Proteomes" id="UP000187465"/>
    </source>
</evidence>
<evidence type="ECO:0000313" key="6">
    <source>
        <dbReference type="EMBL" id="OMD31028.1"/>
    </source>
</evidence>
<evidence type="ECO:0000259" key="5">
    <source>
        <dbReference type="PROSITE" id="PS50043"/>
    </source>
</evidence>
<protein>
    <recommendedName>
        <fullName evidence="8">LuxR family transcriptional regulator</fullName>
    </recommendedName>
</protein>
<dbReference type="InterPro" id="IPR000719">
    <property type="entry name" value="Prot_kinase_dom"/>
</dbReference>
<dbReference type="InterPro" id="IPR027417">
    <property type="entry name" value="P-loop_NTPase"/>
</dbReference>
<sequence length="1455" mass="165428">MSAMIKKLKDYIKEPPIEIEGFIELSIPLTELVLREHQENGMIGCLSPVNISIQWDEKTARMIKIGVGNAAYRSPEQSGRINRVPDERSDLYAVGVIFYELFTGQLPFLPEDGEDWSTVHISRKPQLHNRLEGEGPLQNILMKLLAKSPEDRYQSAYGLLEDLKWCRDMLNKQGSLTPFEVGRLDQIRSLGRTDNWYGRSAVVEQVEAKLEQAAQGMSVFSWVSGQEGIGKTTLVRRLQLKVARRGGMFVEGRAEPLQQTAPYEPILQALRQWVDQLWSEPADVISQLKIKLQAEFGRDVREIVTILPEIHSLFGTETEVSAAVDEENGWDRARDHLPHLMQCMAECKPPLVLFIDNLEWADHGTHAVLDSLVKHTVPGLFLIGTSRMTVEQAPTLGEPNSNHFPEITWLVERWRTNSEEIVALLPLTYEEVSQYVSDALHENSARIRLLARSVYNQSGGNPRAIRLILEGWLQEKKLSFDDNRHQWSWDPEVIRQMGDPEAHLRLMEVSFTKLSNDTKQLLAMAAAIGSAFRLSILAKACDMVPDAAFHGLQEVEAEGIIYREDEQEDRQDRIYLFVHEFIHRMAYDFDSGRNADRHRRIGQLLQRSFPNWSDNTTLTAIDHLNLAASVLSGQEARQLIEHNLQAGKKALADGRYVKGKEYAENGIRLLTEYKELESGELNVQLQLVLAWTEYMGGQPDRARVLLSDLNKNTKGMSRSKRSRIWVPLIQFYAFVDNEAVIAIGKEALEAYGWKLQENSSLLSIAKEVTRTGLMLYRKRNKSYLLSDALDEEHTELSLLLVQLFFPLFMHDARALLELYARFIRYGLQKGLNESLAVMIGGYELIIQRVLPNCVQAPSITERVILEMGNVSKFRNQHSINFAIGMFKQMDKPSDAFIMMYKSMRQGVESRERDFANLALITCLVTYSGDLDTLKELLQYYEENMRQFANDKTQEIVRIAESYVLALQDESKREDSISTPQPPSSGTSKQQEVDNYDCVCRLEVAYLSGNYEDALYWAKQARQNELSLDWTRIRKHRFYESLSLTAIFLEKNEEERKQIRQVIRRQLRKMKSWRGFLGKTSSAYLLMKAEDERMAGNPMAAVHGYMAAIGQARAEKYALLEGIACERLAICYKDDLSSGSGAMINMMDACAAFAEWGITSKVAQIKGKYADLLVYPAARQHEEQILGQEVESDRKRMDMPQLNTSVEGRKEAREGEYELVRQLIEGVSKPKQTNWMTSLLEAALRQSGADWGLLLSRQGERFAIEAGGSDRSDKQTVSGLYAESVLSHTALTGKPLILYDAIRSFWVKDYYIEAQQPRSILCLPIAVPGDQASYLLYLENRQLPGVFTDRDVQVLELIATRMIYVELLEGEVGSAVENISLPVPSPDQTELSDPLTDREYEILINITEGLSNREIGERLGIAETTVKTHVSRIIGKLGVKRRGQAVVRARELRLIE</sequence>
<dbReference type="PRINTS" id="PR00038">
    <property type="entry name" value="HTHLUXR"/>
</dbReference>
<dbReference type="InterPro" id="IPR029016">
    <property type="entry name" value="GAF-like_dom_sf"/>
</dbReference>
<evidence type="ECO:0000256" key="2">
    <source>
        <dbReference type="ARBA" id="ARBA00023163"/>
    </source>
</evidence>
<feature type="domain" description="Protein kinase" evidence="4">
    <location>
        <begin position="1"/>
        <end position="170"/>
    </location>
</feature>
<proteinExistence type="predicted"/>
<dbReference type="PANTHER" id="PTHR43642">
    <property type="entry name" value="HYBRID SIGNAL TRANSDUCTION HISTIDINE KINASE G"/>
    <property type="match status" value="1"/>
</dbReference>
<comment type="caution">
    <text evidence="6">The sequence shown here is derived from an EMBL/GenBank/DDBJ whole genome shotgun (WGS) entry which is preliminary data.</text>
</comment>
<evidence type="ECO:0000259" key="4">
    <source>
        <dbReference type="PROSITE" id="PS50011"/>
    </source>
</evidence>
<dbReference type="SUPFAM" id="SSF56112">
    <property type="entry name" value="Protein kinase-like (PK-like)"/>
    <property type="match status" value="1"/>
</dbReference>
<dbReference type="GO" id="GO:0003677">
    <property type="term" value="F:DNA binding"/>
    <property type="evidence" value="ECO:0007669"/>
    <property type="project" value="InterPro"/>
</dbReference>
<accession>A0A1R0X8M4</accession>
<keyword evidence="2" id="KW-0804">Transcription</keyword>
<dbReference type="InterPro" id="IPR011009">
    <property type="entry name" value="Kinase-like_dom_sf"/>
</dbReference>
<dbReference type="GO" id="GO:0004672">
    <property type="term" value="F:protein kinase activity"/>
    <property type="evidence" value="ECO:0007669"/>
    <property type="project" value="InterPro"/>
</dbReference>
<feature type="domain" description="HTH luxR-type" evidence="5">
    <location>
        <begin position="1387"/>
        <end position="1452"/>
    </location>
</feature>
<dbReference type="Pfam" id="PF13191">
    <property type="entry name" value="AAA_16"/>
    <property type="match status" value="1"/>
</dbReference>
<dbReference type="GO" id="GO:0005524">
    <property type="term" value="F:ATP binding"/>
    <property type="evidence" value="ECO:0007669"/>
    <property type="project" value="InterPro"/>
</dbReference>
<dbReference type="Pfam" id="PF00196">
    <property type="entry name" value="GerE"/>
    <property type="match status" value="1"/>
</dbReference>
<dbReference type="GO" id="GO:0045892">
    <property type="term" value="P:negative regulation of DNA-templated transcription"/>
    <property type="evidence" value="ECO:0007669"/>
    <property type="project" value="UniProtKB-ARBA"/>
</dbReference>